<keyword evidence="3" id="KW-1185">Reference proteome</keyword>
<feature type="compositionally biased region" description="Low complexity" evidence="1">
    <location>
        <begin position="10"/>
        <end position="40"/>
    </location>
</feature>
<dbReference type="EMBL" id="JAJNDB010000001">
    <property type="protein sequence ID" value="MCD2192368.1"/>
    <property type="molecule type" value="Genomic_DNA"/>
</dbReference>
<organism evidence="2 3">
    <name type="scientific">Actinomycetospora endophytica</name>
    <dbReference type="NCBI Taxonomy" id="2291215"/>
    <lineage>
        <taxon>Bacteria</taxon>
        <taxon>Bacillati</taxon>
        <taxon>Actinomycetota</taxon>
        <taxon>Actinomycetes</taxon>
        <taxon>Pseudonocardiales</taxon>
        <taxon>Pseudonocardiaceae</taxon>
        <taxon>Actinomycetospora</taxon>
    </lineage>
</organism>
<comment type="caution">
    <text evidence="2">The sequence shown here is derived from an EMBL/GenBank/DDBJ whole genome shotgun (WGS) entry which is preliminary data.</text>
</comment>
<accession>A0ABS8P2A7</accession>
<evidence type="ECO:0000256" key="1">
    <source>
        <dbReference type="SAM" id="MobiDB-lite"/>
    </source>
</evidence>
<dbReference type="RefSeq" id="WP_230730043.1">
    <property type="nucleotide sequence ID" value="NZ_JAJNDB010000001.1"/>
</dbReference>
<reference evidence="2 3" key="1">
    <citation type="submission" date="2021-11" db="EMBL/GenBank/DDBJ databases">
        <title>Draft genome sequence of Actinomycetospora sp. SF1 isolated from the rhizosphere soil.</title>
        <authorList>
            <person name="Duangmal K."/>
            <person name="Chantavorakit T."/>
        </authorList>
    </citation>
    <scope>NUCLEOTIDE SEQUENCE [LARGE SCALE GENOMIC DNA]</scope>
    <source>
        <strain evidence="2 3">TBRC 5722</strain>
    </source>
</reference>
<dbReference type="Proteomes" id="UP001199469">
    <property type="component" value="Unassembled WGS sequence"/>
</dbReference>
<feature type="region of interest" description="Disordered" evidence="1">
    <location>
        <begin position="304"/>
        <end position="339"/>
    </location>
</feature>
<name>A0ABS8P2A7_9PSEU</name>
<evidence type="ECO:0000313" key="3">
    <source>
        <dbReference type="Proteomes" id="UP001199469"/>
    </source>
</evidence>
<evidence type="ECO:0000313" key="2">
    <source>
        <dbReference type="EMBL" id="MCD2192368.1"/>
    </source>
</evidence>
<sequence>MSGSADARRAAPPGTAPDGGAPRDTAGPGPTTPLTGIPAPSSSPETSTGIPAGGIPAPRSSGGRSRRRRTGPGPDGPTPIPPVSGRGGGLPPYSLGRRLTDWRRGRADGRAGLPGIEPGRPPGTPTLEEFAQDFLARTHRERLRLDVELTPLLEAEAALVVRIEETEAATVRSGERLGGWPLLLDDGQLGLRRGGESQTPDDVVRARRAREYEALRRPMVEDLDRLRRATATAHEDLARVRAAMRAREVVGATRVRRLHAQAMRRISAYERHLVRCHPAGDRVGPLLAAQHPRLPGWVFAAEEPGVVPGSTAPTRPSGSVPSPASTATRAGSAGPAEED</sequence>
<gene>
    <name evidence="2" type="ORF">LQ327_03015</name>
</gene>
<feature type="region of interest" description="Disordered" evidence="1">
    <location>
        <begin position="1"/>
        <end position="126"/>
    </location>
</feature>
<proteinExistence type="predicted"/>
<evidence type="ECO:0008006" key="4">
    <source>
        <dbReference type="Google" id="ProtNLM"/>
    </source>
</evidence>
<feature type="compositionally biased region" description="Basic and acidic residues" evidence="1">
    <location>
        <begin position="98"/>
        <end position="109"/>
    </location>
</feature>
<feature type="compositionally biased region" description="Low complexity" evidence="1">
    <location>
        <begin position="53"/>
        <end position="63"/>
    </location>
</feature>
<feature type="compositionally biased region" description="Polar residues" evidence="1">
    <location>
        <begin position="311"/>
        <end position="329"/>
    </location>
</feature>
<protein>
    <recommendedName>
        <fullName evidence="4">Gas vesicle protein GvpL/GvpF</fullName>
    </recommendedName>
</protein>